<feature type="transmembrane region" description="Helical" evidence="1">
    <location>
        <begin position="51"/>
        <end position="72"/>
    </location>
</feature>
<dbReference type="EMBL" id="FN655778">
    <property type="protein sequence ID" value="CBY40104.1"/>
    <property type="molecule type" value="Genomic_DNA"/>
</dbReference>
<proteinExistence type="predicted"/>
<reference evidence="2" key="1">
    <citation type="journal article" date="2010" name="Science">
        <title>Plasticity of animal genome architecture unmasked by rapid evolution of a pelagic tunicate.</title>
        <authorList>
            <person name="Denoeud F."/>
            <person name="Henriet S."/>
            <person name="Mungpakdee S."/>
            <person name="Aury J.M."/>
            <person name="Da Silva C."/>
            <person name="Brinkmann H."/>
            <person name="Mikhaleva J."/>
            <person name="Olsen L.C."/>
            <person name="Jubin C."/>
            <person name="Canestro C."/>
            <person name="Bouquet J.M."/>
            <person name="Danks G."/>
            <person name="Poulain J."/>
            <person name="Campsteijn C."/>
            <person name="Adamski M."/>
            <person name="Cross I."/>
            <person name="Yadetie F."/>
            <person name="Muffato M."/>
            <person name="Louis A."/>
            <person name="Butcher S."/>
            <person name="Tsagkogeorga G."/>
            <person name="Konrad A."/>
            <person name="Singh S."/>
            <person name="Jensen M.F."/>
            <person name="Cong E.H."/>
            <person name="Eikeseth-Otteraa H."/>
            <person name="Noel B."/>
            <person name="Anthouard V."/>
            <person name="Porcel B.M."/>
            <person name="Kachouri-Lafond R."/>
            <person name="Nishino A."/>
            <person name="Ugolini M."/>
            <person name="Chourrout P."/>
            <person name="Nishida H."/>
            <person name="Aasland R."/>
            <person name="Huzurbazar S."/>
            <person name="Westhof E."/>
            <person name="Delsuc F."/>
            <person name="Lehrach H."/>
            <person name="Reinhardt R."/>
            <person name="Weissenbach J."/>
            <person name="Roy S.W."/>
            <person name="Artiguenave F."/>
            <person name="Postlethwait J.H."/>
            <person name="Manak J.R."/>
            <person name="Thompson E.M."/>
            <person name="Jaillon O."/>
            <person name="Du Pasquier L."/>
            <person name="Boudinot P."/>
            <person name="Liberles D.A."/>
            <person name="Volff J.N."/>
            <person name="Philippe H."/>
            <person name="Lenhard B."/>
            <person name="Roest Crollius H."/>
            <person name="Wincker P."/>
            <person name="Chourrout D."/>
        </authorList>
    </citation>
    <scope>NUCLEOTIDE SEQUENCE [LARGE SCALE GENOMIC DNA]</scope>
</reference>
<protein>
    <submittedName>
        <fullName evidence="2">Uncharacterized protein</fullName>
    </submittedName>
</protein>
<keyword evidence="1" id="KW-1133">Transmembrane helix</keyword>
<name>E4YXC1_OIKDI</name>
<keyword evidence="1" id="KW-0472">Membrane</keyword>
<accession>E4YXC1</accession>
<gene>
    <name evidence="2" type="ORF">GSOID_T00022079001</name>
</gene>
<evidence type="ECO:0000313" key="2">
    <source>
        <dbReference type="EMBL" id="CBY40104.1"/>
    </source>
</evidence>
<organism evidence="2">
    <name type="scientific">Oikopleura dioica</name>
    <name type="common">Tunicate</name>
    <dbReference type="NCBI Taxonomy" id="34765"/>
    <lineage>
        <taxon>Eukaryota</taxon>
        <taxon>Metazoa</taxon>
        <taxon>Chordata</taxon>
        <taxon>Tunicata</taxon>
        <taxon>Appendicularia</taxon>
        <taxon>Copelata</taxon>
        <taxon>Oikopleuridae</taxon>
        <taxon>Oikopleura</taxon>
    </lineage>
</organism>
<sequence>MTITDGVYEDYISGSNSFAKKFIPNIFTEEGDKIETIGTKDISKKNSKEEFWWSFSINAFILTTIGLMIFIFNIRELEPYVEQIPSAPHHTIFLKCAMNLDRSYMNELWNSTEDIPLSSQNEYTQNLLLESSTVSQLIRNLTCEYLPDHKAMT</sequence>
<keyword evidence="1" id="KW-0812">Transmembrane</keyword>
<evidence type="ECO:0000256" key="1">
    <source>
        <dbReference type="SAM" id="Phobius"/>
    </source>
</evidence>
<dbReference type="Proteomes" id="UP000011014">
    <property type="component" value="Unassembled WGS sequence"/>
</dbReference>
<dbReference type="AlphaFoldDB" id="E4YXC1"/>